<sequence>MKLNNLKMAGTDEVVDVGISGEQIANVSSNPGTTSIEEIQITFRDALVFPGLINSHDHLDFNLFQQLGTRIYSNYTEWGKDIHQAYKTEIAAVLKVPEQLRSVWGVYKNLLGGVTTVVNHGEKQLLEDAPLTVFENSHCLHSVKFEKGWKIKLNNPLKIKLPVNIHIGEGVDWPSYDEIDQLTRWNLLRKKLIGVHAVAMSEAQAKNFEAIVWCPQSNYFLLNQTAQVNGLKNSTRLLFGTDSTLTSHWDIWEHLRSARATKQISDAELFQTVNQNASKTWLMNNGEVAAGKDADIVIAKIKDHKKGFDAFFAITPADLLLVMHKGNIRLFDETILGQLKNIHVAEYSKVYINGVGKYVQGDLPGLMEKIKEYYPAVRFPLSANN</sequence>
<dbReference type="Gene3D" id="2.30.40.10">
    <property type="entry name" value="Urease, subunit C, domain 1"/>
    <property type="match status" value="1"/>
</dbReference>
<dbReference type="InterPro" id="IPR032466">
    <property type="entry name" value="Metal_Hydrolase"/>
</dbReference>
<protein>
    <submittedName>
        <fullName evidence="3">Cytosine/adenosine deaminase-related metal-dependent hydrolase</fullName>
    </submittedName>
</protein>
<dbReference type="GO" id="GO:0016810">
    <property type="term" value="F:hydrolase activity, acting on carbon-nitrogen (but not peptide) bonds"/>
    <property type="evidence" value="ECO:0007669"/>
    <property type="project" value="InterPro"/>
</dbReference>
<organism evidence="3 4">
    <name type="scientific">Mucilaginibacter gotjawali</name>
    <dbReference type="NCBI Taxonomy" id="1550579"/>
    <lineage>
        <taxon>Bacteria</taxon>
        <taxon>Pseudomonadati</taxon>
        <taxon>Bacteroidota</taxon>
        <taxon>Sphingobacteriia</taxon>
        <taxon>Sphingobacteriales</taxon>
        <taxon>Sphingobacteriaceae</taxon>
        <taxon>Mucilaginibacter</taxon>
    </lineage>
</organism>
<dbReference type="RefSeq" id="WP_096356592.1">
    <property type="nucleotide sequence ID" value="NZ_AP017313.1"/>
</dbReference>
<dbReference type="EMBL" id="JACHWX010000002">
    <property type="protein sequence ID" value="MBB3054646.1"/>
    <property type="molecule type" value="Genomic_DNA"/>
</dbReference>
<evidence type="ECO:0000256" key="1">
    <source>
        <dbReference type="ARBA" id="ARBA00022801"/>
    </source>
</evidence>
<keyword evidence="4" id="KW-1185">Reference proteome</keyword>
<dbReference type="InterPro" id="IPR011059">
    <property type="entry name" value="Metal-dep_hydrolase_composite"/>
</dbReference>
<dbReference type="OrthoDB" id="9807210at2"/>
<reference evidence="3" key="1">
    <citation type="submission" date="2020-08" db="EMBL/GenBank/DDBJ databases">
        <title>Genomic Encyclopedia of Type Strains, Phase III (KMG-III): the genomes of soil and plant-associated and newly described type strains.</title>
        <authorList>
            <person name="Whitman W."/>
        </authorList>
    </citation>
    <scope>NUCLEOTIDE SEQUENCE [LARGE SCALE GENOMIC DNA]</scope>
    <source>
        <strain evidence="3">CECT 8628</strain>
    </source>
</reference>
<dbReference type="InterPro" id="IPR006680">
    <property type="entry name" value="Amidohydro-rel"/>
</dbReference>
<dbReference type="PANTHER" id="PTHR43794">
    <property type="entry name" value="AMINOHYDROLASE SSNA-RELATED"/>
    <property type="match status" value="1"/>
</dbReference>
<feature type="domain" description="Amidohydrolase-related" evidence="2">
    <location>
        <begin position="185"/>
        <end position="328"/>
    </location>
</feature>
<dbReference type="Gene3D" id="3.20.20.140">
    <property type="entry name" value="Metal-dependent hydrolases"/>
    <property type="match status" value="2"/>
</dbReference>
<gene>
    <name evidence="3" type="ORF">FHS11_001056</name>
</gene>
<evidence type="ECO:0000259" key="2">
    <source>
        <dbReference type="Pfam" id="PF01979"/>
    </source>
</evidence>
<dbReference type="AlphaFoldDB" id="A0A839S9Y6"/>
<dbReference type="PANTHER" id="PTHR43794:SF11">
    <property type="entry name" value="AMIDOHYDROLASE-RELATED DOMAIN-CONTAINING PROTEIN"/>
    <property type="match status" value="1"/>
</dbReference>
<dbReference type="Proteomes" id="UP000539265">
    <property type="component" value="Unassembled WGS sequence"/>
</dbReference>
<accession>A0A839S9Y6</accession>
<keyword evidence="1 3" id="KW-0378">Hydrolase</keyword>
<proteinExistence type="predicted"/>
<comment type="caution">
    <text evidence="3">The sequence shown here is derived from an EMBL/GenBank/DDBJ whole genome shotgun (WGS) entry which is preliminary data.</text>
</comment>
<dbReference type="SUPFAM" id="SSF51338">
    <property type="entry name" value="Composite domain of metallo-dependent hydrolases"/>
    <property type="match status" value="1"/>
</dbReference>
<dbReference type="SUPFAM" id="SSF51556">
    <property type="entry name" value="Metallo-dependent hydrolases"/>
    <property type="match status" value="1"/>
</dbReference>
<evidence type="ECO:0000313" key="4">
    <source>
        <dbReference type="Proteomes" id="UP000539265"/>
    </source>
</evidence>
<name>A0A839S9Y6_9SPHI</name>
<evidence type="ECO:0000313" key="3">
    <source>
        <dbReference type="EMBL" id="MBB3054646.1"/>
    </source>
</evidence>
<dbReference type="Pfam" id="PF01979">
    <property type="entry name" value="Amidohydro_1"/>
    <property type="match status" value="1"/>
</dbReference>
<dbReference type="InterPro" id="IPR050287">
    <property type="entry name" value="MTA/SAH_deaminase"/>
</dbReference>